<dbReference type="Pfam" id="PF00018">
    <property type="entry name" value="SH3_1"/>
    <property type="match status" value="1"/>
</dbReference>
<feature type="domain" description="SH3" evidence="4">
    <location>
        <begin position="215"/>
        <end position="302"/>
    </location>
</feature>
<evidence type="ECO:0000256" key="2">
    <source>
        <dbReference type="PROSITE-ProRule" id="PRU00192"/>
    </source>
</evidence>
<feature type="region of interest" description="Disordered" evidence="3">
    <location>
        <begin position="118"/>
        <end position="138"/>
    </location>
</feature>
<evidence type="ECO:0000313" key="5">
    <source>
        <dbReference type="EMBL" id="KAJ3258358.1"/>
    </source>
</evidence>
<comment type="caution">
    <text evidence="5">The sequence shown here is derived from an EMBL/GenBank/DDBJ whole genome shotgun (WGS) entry which is preliminary data.</text>
</comment>
<proteinExistence type="predicted"/>
<sequence length="303" mass="33900">MQEELLALKNSSESLGAIFIQSQLTPIGKQFNKLSLEVANWIDQVETNQVDATSALRAIINAQAATYMKISSMLATSINKLPANKEFETKPTVQPNVEQEKTNQKPAMTVAKKEIVKNKPQQPRKARFTSNDPMVNLSPENKQVQETPVIEGYLGSMYHDILATSQSPVKQVAIKSVPLALSNARTPQVYFPPEADSESHAASVVDSEASSVMETEEERVIALHDFDARSDIELSIRKGDIIMVRKRQGTWIFGRILKSHAVISGSQEQNPLRFRRGPPQPQHKKETNYGWIPAAFVTKYRHH</sequence>
<dbReference type="PROSITE" id="PS50002">
    <property type="entry name" value="SH3"/>
    <property type="match status" value="1"/>
</dbReference>
<dbReference type="Gene3D" id="2.30.30.40">
    <property type="entry name" value="SH3 Domains"/>
    <property type="match status" value="1"/>
</dbReference>
<dbReference type="Proteomes" id="UP001210925">
    <property type="component" value="Unassembled WGS sequence"/>
</dbReference>
<reference evidence="5" key="1">
    <citation type="submission" date="2020-05" db="EMBL/GenBank/DDBJ databases">
        <title>Phylogenomic resolution of chytrid fungi.</title>
        <authorList>
            <person name="Stajich J.E."/>
            <person name="Amses K."/>
            <person name="Simmons R."/>
            <person name="Seto K."/>
            <person name="Myers J."/>
            <person name="Bonds A."/>
            <person name="Quandt C.A."/>
            <person name="Barry K."/>
            <person name="Liu P."/>
            <person name="Grigoriev I."/>
            <person name="Longcore J.E."/>
            <person name="James T.Y."/>
        </authorList>
    </citation>
    <scope>NUCLEOTIDE SEQUENCE</scope>
    <source>
        <strain evidence="5">PLAUS21</strain>
    </source>
</reference>
<dbReference type="InterPro" id="IPR001452">
    <property type="entry name" value="SH3_domain"/>
</dbReference>
<evidence type="ECO:0000256" key="1">
    <source>
        <dbReference type="ARBA" id="ARBA00022443"/>
    </source>
</evidence>
<organism evidence="5 6">
    <name type="scientific">Boothiomyces macroporosus</name>
    <dbReference type="NCBI Taxonomy" id="261099"/>
    <lineage>
        <taxon>Eukaryota</taxon>
        <taxon>Fungi</taxon>
        <taxon>Fungi incertae sedis</taxon>
        <taxon>Chytridiomycota</taxon>
        <taxon>Chytridiomycota incertae sedis</taxon>
        <taxon>Chytridiomycetes</taxon>
        <taxon>Rhizophydiales</taxon>
        <taxon>Terramycetaceae</taxon>
        <taxon>Boothiomyces</taxon>
    </lineage>
</organism>
<gene>
    <name evidence="5" type="ORF">HK103_003646</name>
</gene>
<dbReference type="EMBL" id="JADGKB010000028">
    <property type="protein sequence ID" value="KAJ3258358.1"/>
    <property type="molecule type" value="Genomic_DNA"/>
</dbReference>
<feature type="compositionally biased region" description="Polar residues" evidence="3">
    <location>
        <begin position="128"/>
        <end position="138"/>
    </location>
</feature>
<protein>
    <recommendedName>
        <fullName evidence="4">SH3 domain-containing protein</fullName>
    </recommendedName>
</protein>
<name>A0AAD5Y4H2_9FUNG</name>
<dbReference type="CDD" id="cd00174">
    <property type="entry name" value="SH3"/>
    <property type="match status" value="1"/>
</dbReference>
<evidence type="ECO:0000259" key="4">
    <source>
        <dbReference type="PROSITE" id="PS50002"/>
    </source>
</evidence>
<accession>A0AAD5Y4H2</accession>
<dbReference type="InterPro" id="IPR036028">
    <property type="entry name" value="SH3-like_dom_sf"/>
</dbReference>
<dbReference type="SUPFAM" id="SSF50044">
    <property type="entry name" value="SH3-domain"/>
    <property type="match status" value="1"/>
</dbReference>
<evidence type="ECO:0000313" key="6">
    <source>
        <dbReference type="Proteomes" id="UP001210925"/>
    </source>
</evidence>
<dbReference type="AlphaFoldDB" id="A0AAD5Y4H2"/>
<keyword evidence="1 2" id="KW-0728">SH3 domain</keyword>
<dbReference type="SMART" id="SM00326">
    <property type="entry name" value="SH3"/>
    <property type="match status" value="1"/>
</dbReference>
<feature type="region of interest" description="Disordered" evidence="3">
    <location>
        <begin position="267"/>
        <end position="286"/>
    </location>
</feature>
<evidence type="ECO:0000256" key="3">
    <source>
        <dbReference type="SAM" id="MobiDB-lite"/>
    </source>
</evidence>
<keyword evidence="6" id="KW-1185">Reference proteome</keyword>